<dbReference type="SUPFAM" id="SSF63748">
    <property type="entry name" value="Tudor/PWWP/MBT"/>
    <property type="match status" value="1"/>
</dbReference>
<dbReference type="EMBL" id="NNAY01000038">
    <property type="protein sequence ID" value="OXU31681.1"/>
    <property type="molecule type" value="Genomic_DNA"/>
</dbReference>
<proteinExistence type="predicted"/>
<reference evidence="3 4" key="1">
    <citation type="journal article" date="2017" name="Curr. Biol.">
        <title>The Evolution of Venom by Co-option of Single-Copy Genes.</title>
        <authorList>
            <person name="Martinson E.O."/>
            <person name="Mrinalini"/>
            <person name="Kelkar Y.D."/>
            <person name="Chang C.H."/>
            <person name="Werren J.H."/>
        </authorList>
    </citation>
    <scope>NUCLEOTIDE SEQUENCE [LARGE SCALE GENOMIC DNA]</scope>
    <source>
        <strain evidence="3 4">Alberta</strain>
        <tissue evidence="3">Whole body</tissue>
    </source>
</reference>
<dbReference type="GO" id="GO:0003682">
    <property type="term" value="F:chromatin binding"/>
    <property type="evidence" value="ECO:0007669"/>
    <property type="project" value="TreeGrafter"/>
</dbReference>
<comment type="caution">
    <text evidence="3">The sequence shown here is derived from an EMBL/GenBank/DDBJ whole genome shotgun (WGS) entry which is preliminary data.</text>
</comment>
<evidence type="ECO:0000256" key="1">
    <source>
        <dbReference type="SAM" id="MobiDB-lite"/>
    </source>
</evidence>
<dbReference type="Gene3D" id="2.30.30.140">
    <property type="match status" value="1"/>
</dbReference>
<name>A0A232FLQ7_9HYME</name>
<feature type="region of interest" description="Disordered" evidence="1">
    <location>
        <begin position="138"/>
        <end position="159"/>
    </location>
</feature>
<evidence type="ECO:0000259" key="2">
    <source>
        <dbReference type="PROSITE" id="PS50812"/>
    </source>
</evidence>
<gene>
    <name evidence="3" type="ORF">TSAR_009904</name>
</gene>
<dbReference type="GO" id="GO:0005634">
    <property type="term" value="C:nucleus"/>
    <property type="evidence" value="ECO:0007669"/>
    <property type="project" value="TreeGrafter"/>
</dbReference>
<dbReference type="PROSITE" id="PS50812">
    <property type="entry name" value="PWWP"/>
    <property type="match status" value="1"/>
</dbReference>
<dbReference type="GO" id="GO:0010369">
    <property type="term" value="C:chromocenter"/>
    <property type="evidence" value="ECO:0007669"/>
    <property type="project" value="TreeGrafter"/>
</dbReference>
<evidence type="ECO:0000313" key="3">
    <source>
        <dbReference type="EMBL" id="OXU31681.1"/>
    </source>
</evidence>
<dbReference type="InterPro" id="IPR000313">
    <property type="entry name" value="PWWP_dom"/>
</dbReference>
<dbReference type="OrthoDB" id="641149at2759"/>
<dbReference type="PANTHER" id="PTHR16112">
    <property type="entry name" value="METHYL-CPG BINDING PROTEIN, DROSOPHILA"/>
    <property type="match status" value="1"/>
</dbReference>
<feature type="compositionally biased region" description="Polar residues" evidence="1">
    <location>
        <begin position="143"/>
        <end position="153"/>
    </location>
</feature>
<organism evidence="3 4">
    <name type="scientific">Trichomalopsis sarcophagae</name>
    <dbReference type="NCBI Taxonomy" id="543379"/>
    <lineage>
        <taxon>Eukaryota</taxon>
        <taxon>Metazoa</taxon>
        <taxon>Ecdysozoa</taxon>
        <taxon>Arthropoda</taxon>
        <taxon>Hexapoda</taxon>
        <taxon>Insecta</taxon>
        <taxon>Pterygota</taxon>
        <taxon>Neoptera</taxon>
        <taxon>Endopterygota</taxon>
        <taxon>Hymenoptera</taxon>
        <taxon>Apocrita</taxon>
        <taxon>Proctotrupomorpha</taxon>
        <taxon>Chalcidoidea</taxon>
        <taxon>Pteromalidae</taxon>
        <taxon>Pteromalinae</taxon>
        <taxon>Trichomalopsis</taxon>
    </lineage>
</organism>
<accession>A0A232FLQ7</accession>
<protein>
    <recommendedName>
        <fullName evidence="2">PWWP domain-containing protein</fullName>
    </recommendedName>
</protein>
<dbReference type="AlphaFoldDB" id="A0A232FLQ7"/>
<dbReference type="PANTHER" id="PTHR16112:SF16">
    <property type="entry name" value="SIX-BANDED, ISOFORM H"/>
    <property type="match status" value="1"/>
</dbReference>
<dbReference type="Proteomes" id="UP000215335">
    <property type="component" value="Unassembled WGS sequence"/>
</dbReference>
<feature type="domain" description="PWWP" evidence="2">
    <location>
        <begin position="32"/>
        <end position="106"/>
    </location>
</feature>
<keyword evidence="4" id="KW-1185">Reference proteome</keyword>
<dbReference type="STRING" id="543379.A0A232FLQ7"/>
<feature type="compositionally biased region" description="Basic and acidic residues" evidence="1">
    <location>
        <begin position="1"/>
        <end position="17"/>
    </location>
</feature>
<feature type="region of interest" description="Disordered" evidence="1">
    <location>
        <begin position="1"/>
        <end position="25"/>
    </location>
</feature>
<evidence type="ECO:0000313" key="4">
    <source>
        <dbReference type="Proteomes" id="UP000215335"/>
    </source>
</evidence>
<sequence length="207" mass="22298">MHSTLHEDQDGHVRAEPQDDPASAKATRMFAVGEVVWGCARGNAAWPGKVEAIGALPTSLSSSPGGTNAAAAATAGPTVWIRWYGSQRETGLSQVAVKSLKSLSEGLEAHHRARKKFRKSRKLNTQLENAIQEAMAELDNKPKLQSQPDNSISKPKPREKLIAPATLVVPAPQQQQQQRTIGLRKTPGRKVPQVALAVAVAPRKQES</sequence>
<dbReference type="Pfam" id="PF00855">
    <property type="entry name" value="PWWP"/>
    <property type="match status" value="1"/>
</dbReference>